<gene>
    <name evidence="2" type="ORF">CHLNCDRAFT_59523</name>
</gene>
<proteinExistence type="predicted"/>
<sequence>MLPVRQGGVPGGGGGLAAAAGAGAERLGAVRLPPGASPPLQPAVRPHGGPGPHLPAVRPLWRRAPAAGGGGGARRAAGAVRVPGRLWGPAGGGAQGRPQRGAPGRPVAGGERKRVCARCLGEQPVRRPGQRRRLDSTDRCCCC</sequence>
<dbReference type="EMBL" id="GL434235">
    <property type="protein sequence ID" value="EFN50417.1"/>
    <property type="molecule type" value="Genomic_DNA"/>
</dbReference>
<dbReference type="KEGG" id="cvr:CHLNCDRAFT_59523"/>
<evidence type="ECO:0000313" key="3">
    <source>
        <dbReference type="Proteomes" id="UP000008141"/>
    </source>
</evidence>
<feature type="compositionally biased region" description="Low complexity" evidence="1">
    <location>
        <begin position="17"/>
        <end position="32"/>
    </location>
</feature>
<organism evidence="3">
    <name type="scientific">Chlorella variabilis</name>
    <name type="common">Green alga</name>
    <dbReference type="NCBI Taxonomy" id="554065"/>
    <lineage>
        <taxon>Eukaryota</taxon>
        <taxon>Viridiplantae</taxon>
        <taxon>Chlorophyta</taxon>
        <taxon>core chlorophytes</taxon>
        <taxon>Trebouxiophyceae</taxon>
        <taxon>Chlorellales</taxon>
        <taxon>Chlorellaceae</taxon>
        <taxon>Chlorella clade</taxon>
        <taxon>Chlorella</taxon>
    </lineage>
</organism>
<dbReference type="InParanoid" id="E1ZUS8"/>
<reference evidence="2 3" key="1">
    <citation type="journal article" date="2010" name="Plant Cell">
        <title>The Chlorella variabilis NC64A genome reveals adaptation to photosymbiosis, coevolution with viruses, and cryptic sex.</title>
        <authorList>
            <person name="Blanc G."/>
            <person name="Duncan G."/>
            <person name="Agarkova I."/>
            <person name="Borodovsky M."/>
            <person name="Gurnon J."/>
            <person name="Kuo A."/>
            <person name="Lindquist E."/>
            <person name="Lucas S."/>
            <person name="Pangilinan J."/>
            <person name="Polle J."/>
            <person name="Salamov A."/>
            <person name="Terry A."/>
            <person name="Yamada T."/>
            <person name="Dunigan D.D."/>
            <person name="Grigoriev I.V."/>
            <person name="Claverie J.M."/>
            <person name="Van Etten J.L."/>
        </authorList>
    </citation>
    <scope>NUCLEOTIDE SEQUENCE [LARGE SCALE GENOMIC DNA]</scope>
    <source>
        <strain evidence="2 3">NC64A</strain>
    </source>
</reference>
<evidence type="ECO:0000313" key="2">
    <source>
        <dbReference type="EMBL" id="EFN50417.1"/>
    </source>
</evidence>
<dbReference type="RefSeq" id="XP_005842549.1">
    <property type="nucleotide sequence ID" value="XM_005842492.1"/>
</dbReference>
<name>E1ZUS8_CHLVA</name>
<feature type="region of interest" description="Disordered" evidence="1">
    <location>
        <begin position="1"/>
        <end position="111"/>
    </location>
</feature>
<accession>E1ZUS8</accession>
<feature type="compositionally biased region" description="Low complexity" evidence="1">
    <location>
        <begin position="74"/>
        <end position="88"/>
    </location>
</feature>
<dbReference type="AlphaFoldDB" id="E1ZUS8"/>
<dbReference type="Proteomes" id="UP000008141">
    <property type="component" value="Unassembled WGS sequence"/>
</dbReference>
<feature type="compositionally biased region" description="Low complexity" evidence="1">
    <location>
        <begin position="96"/>
        <end position="109"/>
    </location>
</feature>
<keyword evidence="3" id="KW-1185">Reference proteome</keyword>
<dbReference type="GeneID" id="17349850"/>
<evidence type="ECO:0000256" key="1">
    <source>
        <dbReference type="SAM" id="MobiDB-lite"/>
    </source>
</evidence>
<protein>
    <submittedName>
        <fullName evidence="2">Expressed protein</fullName>
    </submittedName>
</protein>